<reference evidence="1" key="1">
    <citation type="submission" date="2022-10" db="EMBL/GenBank/DDBJ databases">
        <title>Rhodococcus ferula Z13 complete genome.</title>
        <authorList>
            <person name="Long X."/>
            <person name="Zang M."/>
        </authorList>
    </citation>
    <scope>NUCLEOTIDE SEQUENCE</scope>
    <source>
        <strain evidence="1">Z13</strain>
    </source>
</reference>
<evidence type="ECO:0000313" key="2">
    <source>
        <dbReference type="Proteomes" id="UP001156484"/>
    </source>
</evidence>
<protein>
    <submittedName>
        <fullName evidence="1">Uncharacterized protein</fullName>
    </submittedName>
</protein>
<dbReference type="Proteomes" id="UP001156484">
    <property type="component" value="Chromosome"/>
</dbReference>
<keyword evidence="2" id="KW-1185">Reference proteome</keyword>
<organism evidence="1 2">
    <name type="scientific">Rhodococcus sacchari</name>
    <dbReference type="NCBI Taxonomy" id="2962047"/>
    <lineage>
        <taxon>Bacteria</taxon>
        <taxon>Bacillati</taxon>
        <taxon>Actinomycetota</taxon>
        <taxon>Actinomycetes</taxon>
        <taxon>Mycobacteriales</taxon>
        <taxon>Nocardiaceae</taxon>
        <taxon>Rhodococcus</taxon>
    </lineage>
</organism>
<dbReference type="EMBL" id="CP107551">
    <property type="protein sequence ID" value="UYP18249.1"/>
    <property type="molecule type" value="Genomic_DNA"/>
</dbReference>
<accession>A0ACD4DE01</accession>
<name>A0ACD4DE01_9NOCA</name>
<proteinExistence type="predicted"/>
<sequence length="40" mass="4044">MEIFEIIKLVGSVASFLTSDLGQTLLDAGSSAIDSGSAAQ</sequence>
<evidence type="ECO:0000313" key="1">
    <source>
        <dbReference type="EMBL" id="UYP18249.1"/>
    </source>
</evidence>
<gene>
    <name evidence="1" type="ORF">OED52_16530</name>
</gene>